<organism evidence="5 6">
    <name type="scientific">Fusarium piperis</name>
    <dbReference type="NCBI Taxonomy" id="1435070"/>
    <lineage>
        <taxon>Eukaryota</taxon>
        <taxon>Fungi</taxon>
        <taxon>Dikarya</taxon>
        <taxon>Ascomycota</taxon>
        <taxon>Pezizomycotina</taxon>
        <taxon>Sordariomycetes</taxon>
        <taxon>Hypocreomycetidae</taxon>
        <taxon>Hypocreales</taxon>
        <taxon>Nectriaceae</taxon>
        <taxon>Fusarium</taxon>
        <taxon>Fusarium solani species complex</taxon>
    </lineage>
</organism>
<evidence type="ECO:0000256" key="3">
    <source>
        <dbReference type="PIRSR" id="PIRSR610347-3"/>
    </source>
</evidence>
<dbReference type="Pfam" id="PF02809">
    <property type="entry name" value="UIM"/>
    <property type="match status" value="1"/>
</dbReference>
<feature type="active site" description="Nucleophile" evidence="1">
    <location>
        <position position="212"/>
    </location>
</feature>
<accession>A0A9W8WET1</accession>
<dbReference type="PROSITE" id="PS50330">
    <property type="entry name" value="UIM"/>
    <property type="match status" value="1"/>
</dbReference>
<dbReference type="GO" id="GO:0003690">
    <property type="term" value="F:double-stranded DNA binding"/>
    <property type="evidence" value="ECO:0007669"/>
    <property type="project" value="TreeGrafter"/>
</dbReference>
<evidence type="ECO:0008006" key="7">
    <source>
        <dbReference type="Google" id="ProtNLM"/>
    </source>
</evidence>
<feature type="binding site" evidence="2">
    <location>
        <position position="214"/>
    </location>
    <ligand>
        <name>substrate</name>
    </ligand>
</feature>
<dbReference type="PANTHER" id="PTHR12415:SF4">
    <property type="entry name" value="TYROSYL-DNA PHOSPHODIESTERASE DOMAIN-CONTAINING PROTEIN"/>
    <property type="match status" value="1"/>
</dbReference>
<feature type="compositionally biased region" description="Basic and acidic residues" evidence="4">
    <location>
        <begin position="58"/>
        <end position="69"/>
    </location>
</feature>
<dbReference type="AlphaFoldDB" id="A0A9W8WET1"/>
<feature type="site" description="Interaction with DNA" evidence="3">
    <location>
        <position position="517"/>
    </location>
</feature>
<proteinExistence type="predicted"/>
<reference evidence="5" key="1">
    <citation type="submission" date="2022-10" db="EMBL/GenBank/DDBJ databases">
        <title>Tapping the CABI collections for fungal endophytes: first genome assemblies for Collariella, Neodidymelliopsis, Ascochyta clinopodiicola, Didymella pomorum, Didymosphaeria variabile, Neocosmospora piperis and Neocucurbitaria cava.</title>
        <authorList>
            <person name="Hill R."/>
        </authorList>
    </citation>
    <scope>NUCLEOTIDE SEQUENCE</scope>
    <source>
        <strain evidence="5">IMI 366586</strain>
    </source>
</reference>
<feature type="active site" description="Proton donor/acceptor" evidence="1">
    <location>
        <position position="450"/>
    </location>
</feature>
<feature type="region of interest" description="Disordered" evidence="4">
    <location>
        <begin position="548"/>
        <end position="594"/>
    </location>
</feature>
<dbReference type="InterPro" id="IPR010347">
    <property type="entry name" value="Tdp1"/>
</dbReference>
<feature type="compositionally biased region" description="Low complexity" evidence="4">
    <location>
        <begin position="101"/>
        <end position="113"/>
    </location>
</feature>
<feature type="region of interest" description="Disordered" evidence="4">
    <location>
        <begin position="462"/>
        <end position="493"/>
    </location>
</feature>
<dbReference type="SMART" id="SM00726">
    <property type="entry name" value="UIM"/>
    <property type="match status" value="1"/>
</dbReference>
<feature type="compositionally biased region" description="Low complexity" evidence="4">
    <location>
        <begin position="33"/>
        <end position="45"/>
    </location>
</feature>
<dbReference type="OrthoDB" id="47785at2759"/>
<dbReference type="GO" id="GO:0005634">
    <property type="term" value="C:nucleus"/>
    <property type="evidence" value="ECO:0007669"/>
    <property type="project" value="InterPro"/>
</dbReference>
<name>A0A9W8WET1_9HYPO</name>
<feature type="compositionally biased region" description="Low complexity" evidence="4">
    <location>
        <begin position="16"/>
        <end position="26"/>
    </location>
</feature>
<gene>
    <name evidence="5" type="ORF">N0V84_004911</name>
</gene>
<dbReference type="Proteomes" id="UP001140502">
    <property type="component" value="Unassembled WGS sequence"/>
</dbReference>
<dbReference type="CDD" id="cd09122">
    <property type="entry name" value="PLDc_Tdp1_1"/>
    <property type="match status" value="1"/>
</dbReference>
<protein>
    <recommendedName>
        <fullName evidence="7">PLD phosphodiesterase domain-containing protein</fullName>
    </recommendedName>
</protein>
<feature type="region of interest" description="Disordered" evidence="4">
    <location>
        <begin position="12"/>
        <end position="123"/>
    </location>
</feature>
<dbReference type="Gene3D" id="3.30.870.10">
    <property type="entry name" value="Endonuclease Chain A"/>
    <property type="match status" value="2"/>
</dbReference>
<dbReference type="GO" id="GO:0006281">
    <property type="term" value="P:DNA repair"/>
    <property type="evidence" value="ECO:0007669"/>
    <property type="project" value="InterPro"/>
</dbReference>
<feature type="region of interest" description="Disordered" evidence="4">
    <location>
        <begin position="612"/>
        <end position="655"/>
    </location>
</feature>
<evidence type="ECO:0000313" key="6">
    <source>
        <dbReference type="Proteomes" id="UP001140502"/>
    </source>
</evidence>
<feature type="compositionally biased region" description="Basic and acidic residues" evidence="4">
    <location>
        <begin position="628"/>
        <end position="637"/>
    </location>
</feature>
<dbReference type="SUPFAM" id="SSF56024">
    <property type="entry name" value="Phospholipase D/nuclease"/>
    <property type="match status" value="2"/>
</dbReference>
<dbReference type="Pfam" id="PF06087">
    <property type="entry name" value="Tyr-DNA_phospho"/>
    <property type="match status" value="1"/>
</dbReference>
<dbReference type="GO" id="GO:0003697">
    <property type="term" value="F:single-stranded DNA binding"/>
    <property type="evidence" value="ECO:0007669"/>
    <property type="project" value="TreeGrafter"/>
</dbReference>
<feature type="binding site" evidence="2">
    <location>
        <position position="452"/>
    </location>
    <ligand>
        <name>substrate</name>
    </ligand>
</feature>
<evidence type="ECO:0000256" key="2">
    <source>
        <dbReference type="PIRSR" id="PIRSR610347-2"/>
    </source>
</evidence>
<dbReference type="InterPro" id="IPR003903">
    <property type="entry name" value="UIM_dom"/>
</dbReference>
<evidence type="ECO:0000313" key="5">
    <source>
        <dbReference type="EMBL" id="KAJ4322319.1"/>
    </source>
</evidence>
<dbReference type="PANTHER" id="PTHR12415">
    <property type="entry name" value="TYROSYL-DNA PHOSPHODIESTERASE 1"/>
    <property type="match status" value="1"/>
</dbReference>
<evidence type="ECO:0000256" key="1">
    <source>
        <dbReference type="PIRSR" id="PIRSR610347-1"/>
    </source>
</evidence>
<sequence length="677" mass="73391">MDEDEALRYAIALSLQEQENQGQDQQTSHVPPASASSASSSRRNGTGSGGASFGLLSLDRKKMEQERLQRLAKRRRSPLDEDDDDDVVEVPPPKRKTPVEPSGSLPGSWSPSSSSPPFPGGVVKRTWARGYPRTPEDIKIEEVFQKDRLELAVLSSYQWDDEWLLSKIDLRRTKLLLVAYAADESQKREMQSNTPPGIKFCFPAMNGPGAMHSKLQLLKYPDYLRVVVPTANLVPYDWGETGVMENMVFLIDLPKLEASVHHQPTHFSTELGRFLSETGVGAGMVSSLSNYDFSRTKHLGFVYTIPGGHVGDSLKRIGYCGLGNSVASLGLATDDPVEVDIVCASLGSLNYDLVGAMYNACRGDDGMAEYKSRIGRTGAAAKNKSSSSWAAKLKDRFRIYFPTDETVAQSRGGRMAAGTICVQPKWWRSATFPTELVRDCVNTREGLLMHSKMIFVRRVSKSTEAGAGQSPVEPRRGPGPGRGHHEPDLHDENDDSAELNAALLSPGWAYVGSANLSESAWGRIVKDRATGQPKMSCRNWESGVVVRVSNRKSSSGGGISSRSTTTNSMARASANASSTNTSSSKHQSQSQSQSQSISAVLVGLSGGSTEVKAAEAQARVQAGNPSGEPDKGGDTSHTRQQQVTDMGIFDGTVPVPVRVPGRRYRAGEEPWFYSGQG</sequence>
<dbReference type="GO" id="GO:0017005">
    <property type="term" value="F:3'-tyrosyl-DNA phosphodiesterase activity"/>
    <property type="evidence" value="ECO:0007669"/>
    <property type="project" value="TreeGrafter"/>
</dbReference>
<keyword evidence="6" id="KW-1185">Reference proteome</keyword>
<comment type="caution">
    <text evidence="5">The sequence shown here is derived from an EMBL/GenBank/DDBJ whole genome shotgun (WGS) entry which is preliminary data.</text>
</comment>
<evidence type="ECO:0000256" key="4">
    <source>
        <dbReference type="SAM" id="MobiDB-lite"/>
    </source>
</evidence>
<dbReference type="EMBL" id="JAPEUR010000084">
    <property type="protein sequence ID" value="KAJ4322319.1"/>
    <property type="molecule type" value="Genomic_DNA"/>
</dbReference>